<organism evidence="7 8">
    <name type="scientific">Neobacillus rhizophilus</name>
    <dbReference type="NCBI Taxonomy" id="2833579"/>
    <lineage>
        <taxon>Bacteria</taxon>
        <taxon>Bacillati</taxon>
        <taxon>Bacillota</taxon>
        <taxon>Bacilli</taxon>
        <taxon>Bacillales</taxon>
        <taxon>Bacillaceae</taxon>
        <taxon>Neobacillus</taxon>
    </lineage>
</organism>
<dbReference type="AlphaFoldDB" id="A0A942U1L9"/>
<evidence type="ECO:0000256" key="2">
    <source>
        <dbReference type="ARBA" id="ARBA00022448"/>
    </source>
</evidence>
<name>A0A942U1L9_9BACI</name>
<dbReference type="EMBL" id="JAGYPF010000001">
    <property type="protein sequence ID" value="MBS4210873.1"/>
    <property type="molecule type" value="Genomic_DNA"/>
</dbReference>
<dbReference type="Pfam" id="PF00005">
    <property type="entry name" value="ABC_tran"/>
    <property type="match status" value="1"/>
</dbReference>
<dbReference type="InterPro" id="IPR003439">
    <property type="entry name" value="ABC_transporter-like_ATP-bd"/>
</dbReference>
<proteinExistence type="inferred from homology"/>
<dbReference type="SUPFAM" id="SSF52540">
    <property type="entry name" value="P-loop containing nucleoside triphosphate hydrolases"/>
    <property type="match status" value="1"/>
</dbReference>
<dbReference type="PIRSF" id="PIRSF039137">
    <property type="entry name" value="ABC_branched_ATPase"/>
    <property type="match status" value="1"/>
</dbReference>
<dbReference type="PANTHER" id="PTHR43820:SF4">
    <property type="entry name" value="HIGH-AFFINITY BRANCHED-CHAIN AMINO ACID TRANSPORT ATP-BINDING PROTEIN LIVF"/>
    <property type="match status" value="1"/>
</dbReference>
<feature type="domain" description="ABC transporter" evidence="6">
    <location>
        <begin position="2"/>
        <end position="235"/>
    </location>
</feature>
<evidence type="ECO:0000313" key="7">
    <source>
        <dbReference type="EMBL" id="MBS4210873.1"/>
    </source>
</evidence>
<evidence type="ECO:0000256" key="1">
    <source>
        <dbReference type="ARBA" id="ARBA00005417"/>
    </source>
</evidence>
<accession>A0A942U1L9</accession>
<dbReference type="PANTHER" id="PTHR43820">
    <property type="entry name" value="HIGH-AFFINITY BRANCHED-CHAIN AMINO ACID TRANSPORT ATP-BINDING PROTEIN LIVF"/>
    <property type="match status" value="1"/>
</dbReference>
<evidence type="ECO:0000313" key="8">
    <source>
        <dbReference type="Proteomes" id="UP000679749"/>
    </source>
</evidence>
<keyword evidence="5" id="KW-0029">Amino-acid transport</keyword>
<dbReference type="SMART" id="SM00382">
    <property type="entry name" value="AAA"/>
    <property type="match status" value="1"/>
</dbReference>
<dbReference type="InterPro" id="IPR003593">
    <property type="entry name" value="AAA+_ATPase"/>
</dbReference>
<comment type="similarity">
    <text evidence="1">Belongs to the ABC transporter superfamily.</text>
</comment>
<dbReference type="GO" id="GO:0016887">
    <property type="term" value="F:ATP hydrolysis activity"/>
    <property type="evidence" value="ECO:0007669"/>
    <property type="project" value="InterPro"/>
</dbReference>
<dbReference type="InterPro" id="IPR030660">
    <property type="entry name" value="ABC_branched_ATPase_LivF/BraG"/>
</dbReference>
<evidence type="ECO:0000256" key="4">
    <source>
        <dbReference type="ARBA" id="ARBA00022840"/>
    </source>
</evidence>
<dbReference type="InterPro" id="IPR017871">
    <property type="entry name" value="ABC_transporter-like_CS"/>
</dbReference>
<sequence>MLKIENLQVHYDKVQVIHDVSLEVNEGEIVTLIGSNGAGKTTLLRTISGIKRASGGSITFMGEPIHQMTSHKIVEMGIGHVPEGRHVFPDMSVYENLQMGAFRRKDSQAAIKKDLEHIFDLFPRLKERSQQMAGTMSGGEQQMLAIGRAIMAKPKLFLFDEPSLGIAPIIVAEIFKMIKKMNEEGSTILLVEQNANAALKISDRAYILETGKIGLEGQSSDLLNDDRVRKIYLGF</sequence>
<dbReference type="PROSITE" id="PS00211">
    <property type="entry name" value="ABC_TRANSPORTER_1"/>
    <property type="match status" value="1"/>
</dbReference>
<dbReference type="PROSITE" id="PS50893">
    <property type="entry name" value="ABC_TRANSPORTER_2"/>
    <property type="match status" value="1"/>
</dbReference>
<evidence type="ECO:0000256" key="5">
    <source>
        <dbReference type="ARBA" id="ARBA00022970"/>
    </source>
</evidence>
<keyword evidence="2" id="KW-0813">Transport</keyword>
<dbReference type="GO" id="GO:0005524">
    <property type="term" value="F:ATP binding"/>
    <property type="evidence" value="ECO:0007669"/>
    <property type="project" value="UniProtKB-KW"/>
</dbReference>
<dbReference type="Gene3D" id="3.40.50.300">
    <property type="entry name" value="P-loop containing nucleotide triphosphate hydrolases"/>
    <property type="match status" value="1"/>
</dbReference>
<dbReference type="GO" id="GO:0015807">
    <property type="term" value="P:L-amino acid transport"/>
    <property type="evidence" value="ECO:0007669"/>
    <property type="project" value="TreeGrafter"/>
</dbReference>
<reference evidence="7" key="1">
    <citation type="submission" date="2021-05" db="EMBL/GenBank/DDBJ databases">
        <title>Novel Bacillus species.</title>
        <authorList>
            <person name="Liu G."/>
        </authorList>
    </citation>
    <scope>NUCLEOTIDE SEQUENCE</scope>
    <source>
        <strain evidence="7">FJAT-49825</strain>
    </source>
</reference>
<keyword evidence="4 7" id="KW-0067">ATP-binding</keyword>
<evidence type="ECO:0000256" key="3">
    <source>
        <dbReference type="ARBA" id="ARBA00022741"/>
    </source>
</evidence>
<protein>
    <submittedName>
        <fullName evidence="7">ABC transporter ATP-binding protein</fullName>
    </submittedName>
</protein>
<keyword evidence="8" id="KW-1185">Reference proteome</keyword>
<keyword evidence="3" id="KW-0547">Nucleotide-binding</keyword>
<gene>
    <name evidence="7" type="ORF">KHA99_00240</name>
</gene>
<dbReference type="InterPro" id="IPR027417">
    <property type="entry name" value="P-loop_NTPase"/>
</dbReference>
<comment type="caution">
    <text evidence="7">The sequence shown here is derived from an EMBL/GenBank/DDBJ whole genome shotgun (WGS) entry which is preliminary data.</text>
</comment>
<evidence type="ECO:0000259" key="6">
    <source>
        <dbReference type="PROSITE" id="PS50893"/>
    </source>
</evidence>
<dbReference type="GO" id="GO:0015658">
    <property type="term" value="F:branched-chain amino acid transmembrane transporter activity"/>
    <property type="evidence" value="ECO:0007669"/>
    <property type="project" value="InterPro"/>
</dbReference>
<dbReference type="InterPro" id="IPR052156">
    <property type="entry name" value="BCAA_Transport_ATP-bd_LivF"/>
</dbReference>
<dbReference type="Proteomes" id="UP000679749">
    <property type="component" value="Unassembled WGS sequence"/>
</dbReference>
<dbReference type="RefSeq" id="WP_213115434.1">
    <property type="nucleotide sequence ID" value="NZ_JAGYPF010000001.1"/>
</dbReference>
<dbReference type="CDD" id="cd03224">
    <property type="entry name" value="ABC_TM1139_LivF_branched"/>
    <property type="match status" value="1"/>
</dbReference>